<evidence type="ECO:0000313" key="1">
    <source>
        <dbReference type="EMBL" id="MDN0025797.1"/>
    </source>
</evidence>
<proteinExistence type="predicted"/>
<name>A0AAW7JWT4_9BACT</name>
<dbReference type="RefSeq" id="WP_289836556.1">
    <property type="nucleotide sequence ID" value="NZ_JAUEIF010000009.1"/>
</dbReference>
<dbReference type="AlphaFoldDB" id="A0AAW7JWT4"/>
<dbReference type="EMBL" id="JAUEIF010000009">
    <property type="protein sequence ID" value="MDN0025797.1"/>
    <property type="molecule type" value="Genomic_DNA"/>
</dbReference>
<sequence>MTIEDKKLIDCLQHRLRELDVREPYIWRLHLSESEFNNIAKCLKDSVASHGGNKSHLLTTDFAMTTITYLAEWYKRIYCGSEQGVKVVDFDSQELKTLWEASGINIDKFVYCTDVGTHLWQYSIYVLGGLAIRHELGRNDKGRFLKALCRIYHGEEYTLENLDDESRAIAFRRSISQKHSIYEYLREILDGNYHDDDEQTSTLIAQIRSANDEVLKSKFRFEWIIKFPSCAKTMNRRLRVWLKPEDVGGGMHQYLRYDRMRLWGITNPDEIKILYFGLRWLNGENIVADIDKRHSLITYTNTGDKNGFLAWGIDKYATCKHIPTKHITKLQVVAFDDNDHEYIAQEEPISDMLQVWRTEPWGEEWSSKQSAQHQTAVVFTDHWNTTTEPDSIRPFCDNEDDSREWNWCYIYDSITLTSGKEVVTLYNRIGYDHVTTRLYSDSIRYVKGGLVERYYIDDPEENEDYEMEELPLIFGSHDILVRHFATKDAIRDAKPDGEDAPELIEYKMQNGNYTEWTKDDTPDYGVVNVRVTIKGMSSVHKMLFLQGIAEKTPIVRDFNNQSVKYMSFDGHLKEQQDVPERTTQPLFPVIYVQIERNEEYVELQVYRPVLWKEIVVDGQVVKHVENGEKVNFPYVLRPRTVIHDFNRNGYAEYDFREMDNIYERLGENDNAHLAKWAESSAILATELDETAPEWLNITFGDAEYDGQKTLDFYYWNYDMNTPPMAVEYNHALDKGSVVFQSMRNVNSDLSCVCPRSMKSNPFGTKGVTISELNCYEVALEYGIYFFVLEPLRKMANKHTMVEKLYKPLLEKRGGKLTDNDVKALSRMEKELRFSWKRQGVIIENEK</sequence>
<reference evidence="1" key="2">
    <citation type="submission" date="2023-08" db="EMBL/GenBank/DDBJ databases">
        <title>Identification and characterization of horizontal gene transfer across gut microbiota members of farm animals based on homology search.</title>
        <authorList>
            <person name="Schwarzerova J."/>
            <person name="Nykrynova M."/>
            <person name="Jureckova K."/>
            <person name="Cejkova D."/>
            <person name="Rychlik I."/>
        </authorList>
    </citation>
    <scope>NUCLEOTIDE SEQUENCE</scope>
    <source>
        <strain evidence="1">ET15</strain>
    </source>
</reference>
<organism evidence="1 2">
    <name type="scientific">Leyella lascolaii</name>
    <dbReference type="NCBI Taxonomy" id="1776379"/>
    <lineage>
        <taxon>Bacteria</taxon>
        <taxon>Pseudomonadati</taxon>
        <taxon>Bacteroidota</taxon>
        <taxon>Bacteroidia</taxon>
        <taxon>Bacteroidales</taxon>
        <taxon>Prevotellaceae</taxon>
        <taxon>Leyella</taxon>
    </lineage>
</organism>
<protein>
    <recommendedName>
        <fullName evidence="3">Terminase</fullName>
    </recommendedName>
</protein>
<reference evidence="1" key="1">
    <citation type="submission" date="2023-06" db="EMBL/GenBank/DDBJ databases">
        <authorList>
            <person name="Zeman M."/>
            <person name="Kubasova T."/>
            <person name="Jahodarova E."/>
            <person name="Nykrynova M."/>
            <person name="Rychlik I."/>
        </authorList>
    </citation>
    <scope>NUCLEOTIDE SEQUENCE</scope>
    <source>
        <strain evidence="1">ET15</strain>
    </source>
</reference>
<evidence type="ECO:0008006" key="3">
    <source>
        <dbReference type="Google" id="ProtNLM"/>
    </source>
</evidence>
<gene>
    <name evidence="1" type="ORF">QVN84_09750</name>
</gene>
<accession>A0AAW7JWT4</accession>
<dbReference type="Proteomes" id="UP001168478">
    <property type="component" value="Unassembled WGS sequence"/>
</dbReference>
<evidence type="ECO:0000313" key="2">
    <source>
        <dbReference type="Proteomes" id="UP001168478"/>
    </source>
</evidence>
<comment type="caution">
    <text evidence="1">The sequence shown here is derived from an EMBL/GenBank/DDBJ whole genome shotgun (WGS) entry which is preliminary data.</text>
</comment>